<name>A0A0M9ETL7_FUSLA</name>
<reference evidence="1 2" key="1">
    <citation type="submission" date="2015-04" db="EMBL/GenBank/DDBJ databases">
        <title>The draft genome sequence of Fusarium langsethiae, a T-2/HT-2 mycotoxin producer.</title>
        <authorList>
            <person name="Lysoe E."/>
            <person name="Divon H.H."/>
            <person name="Terzi V."/>
            <person name="Orru L."/>
            <person name="Lamontanara A."/>
            <person name="Kolseth A.-K."/>
            <person name="Frandsen R.J."/>
            <person name="Nielsen K."/>
            <person name="Thrane U."/>
        </authorList>
    </citation>
    <scope>NUCLEOTIDE SEQUENCE [LARGE SCALE GENOMIC DNA]</scope>
    <source>
        <strain evidence="1 2">Fl201059</strain>
    </source>
</reference>
<sequence length="132" mass="14834">MFSQILDHSKSLMQGCAGSSLLSTGVGKASSLTAERVSRILSKHLIPLTNKMFDHNASVDAVSKDKDRDQRLPYMRRPNRQTIVSRQSGQVWFARIQQRQSTPWLTKMPSSMILTLTSKTTFDILERGPEGI</sequence>
<accession>A0A0M9ETL7</accession>
<evidence type="ECO:0000313" key="1">
    <source>
        <dbReference type="EMBL" id="KPA39380.1"/>
    </source>
</evidence>
<proteinExistence type="predicted"/>
<dbReference type="AlphaFoldDB" id="A0A0M9ETL7"/>
<comment type="caution">
    <text evidence="1">The sequence shown here is derived from an EMBL/GenBank/DDBJ whole genome shotgun (WGS) entry which is preliminary data.</text>
</comment>
<organism evidence="1 2">
    <name type="scientific">Fusarium langsethiae</name>
    <dbReference type="NCBI Taxonomy" id="179993"/>
    <lineage>
        <taxon>Eukaryota</taxon>
        <taxon>Fungi</taxon>
        <taxon>Dikarya</taxon>
        <taxon>Ascomycota</taxon>
        <taxon>Pezizomycotina</taxon>
        <taxon>Sordariomycetes</taxon>
        <taxon>Hypocreomycetidae</taxon>
        <taxon>Hypocreales</taxon>
        <taxon>Nectriaceae</taxon>
        <taxon>Fusarium</taxon>
    </lineage>
</organism>
<dbReference type="EMBL" id="JXCE01000198">
    <property type="protein sequence ID" value="KPA39380.1"/>
    <property type="molecule type" value="Genomic_DNA"/>
</dbReference>
<dbReference type="Proteomes" id="UP000037904">
    <property type="component" value="Unassembled WGS sequence"/>
</dbReference>
<evidence type="ECO:0000313" key="2">
    <source>
        <dbReference type="Proteomes" id="UP000037904"/>
    </source>
</evidence>
<protein>
    <submittedName>
        <fullName evidence="1">Uncharacterized protein</fullName>
    </submittedName>
</protein>
<keyword evidence="2" id="KW-1185">Reference proteome</keyword>
<gene>
    <name evidence="1" type="ORF">FLAG1_07764</name>
</gene>